<dbReference type="Proteomes" id="UP000013487">
    <property type="component" value="Unassembled WGS sequence"/>
</dbReference>
<evidence type="ECO:0000313" key="2">
    <source>
        <dbReference type="Proteomes" id="UP000013487"/>
    </source>
</evidence>
<organism evidence="1 2">
    <name type="scientific">Bacillus thuringiensis T01-328</name>
    <dbReference type="NCBI Taxonomy" id="1324966"/>
    <lineage>
        <taxon>Bacteria</taxon>
        <taxon>Bacillati</taxon>
        <taxon>Bacillota</taxon>
        <taxon>Bacilli</taxon>
        <taxon>Bacillales</taxon>
        <taxon>Bacillaceae</taxon>
        <taxon>Bacillus</taxon>
        <taxon>Bacillus cereus group</taxon>
    </lineage>
</organism>
<sequence length="56" mass="6722">MSLIQKGMKVMPLVGFWKNFDGEVVNTFNNEDYPIEVEFEDGETNRYYEEQLEIRK</sequence>
<protein>
    <submittedName>
        <fullName evidence="1">Uncharacterized protein</fullName>
    </submittedName>
</protein>
<evidence type="ECO:0000313" key="1">
    <source>
        <dbReference type="EMBL" id="ERI01074.1"/>
    </source>
</evidence>
<proteinExistence type="predicted"/>
<comment type="caution">
    <text evidence="1">The sequence shown here is derived from an EMBL/GenBank/DDBJ whole genome shotgun (WGS) entry which is preliminary data.</text>
</comment>
<dbReference type="EMBL" id="ARXZ02000004">
    <property type="protein sequence ID" value="ERI01074.1"/>
    <property type="molecule type" value="Genomic_DNA"/>
</dbReference>
<gene>
    <name evidence="1" type="ORF">BTCBT_002629</name>
</gene>
<dbReference type="RefSeq" id="WP_000052853.1">
    <property type="nucleotide sequence ID" value="NZ_ARXZ02000004.1"/>
</dbReference>
<dbReference type="AlphaFoldDB" id="A0AAN4KQP2"/>
<name>A0AAN4KQP2_BACTU</name>
<reference evidence="1 2" key="1">
    <citation type="journal article" date="2013" name="Genome Announc.">
        <title>Draft Genome Sequence of Bacillus thuringiensis var. thuringiensis Strain T01-328, a Brazilian Isolate That Produces a Soluble Pesticide Protein, Cry1Ia.</title>
        <authorList>
            <person name="Varani A.M."/>
            <person name="Lemos M.V."/>
            <person name="Fernandes C.C."/>
            <person name="Lemos E.G."/>
            <person name="Alves E.C."/>
            <person name="Desiderio J.A."/>
        </authorList>
    </citation>
    <scope>NUCLEOTIDE SEQUENCE [LARGE SCALE GENOMIC DNA]</scope>
    <source>
        <strain evidence="1 2">T01-328</strain>
    </source>
</reference>
<accession>A0AAN4KQP2</accession>